<protein>
    <submittedName>
        <fullName evidence="1">Uncharacterized protein</fullName>
    </submittedName>
</protein>
<sequence>METFVYESYSSYSDASSGPRTPSPQASLPHSPANFKVDIEPFPVKPVFIADPVGDSDHQGGIAPETLSHWQPTHVSYHAAPGSLLGELYEHDLPVHEQPAPDASYVYAHPLPQRVQHLQQDAGPIRRATYPYVRQEREDLAHYNIPPFLPADDRRPQHVYAEPHPMLDHAPQQLISLYEHSSSPAQAYRDLEPRVKLEDVGSPAVLPAQLLYRAQSMDHMQHHQLPILPHPSYPIQFTDDAASKETQTLRRRCTNCSQTEPPSWRRSTLNPGKIVCNKCGLYERTHLRPRPLRFDELRTGNKSRKGKKAAVVKNEQEAAPIVRRTSVSSAHSSDWDDSLSASSGSSAPSSSFNSPSPANFALPLDRNSHSPTLLPNDGGIRLPNVDIASLSMQGSPQPAAEFALQSNEYFAPQNPVAPLTGSPSHLQRGDLPEVAWQQLPGDALSAERRGPSILRKTVVV</sequence>
<evidence type="ECO:0000313" key="2">
    <source>
        <dbReference type="Proteomes" id="UP000814128"/>
    </source>
</evidence>
<dbReference type="Proteomes" id="UP000814128">
    <property type="component" value="Unassembled WGS sequence"/>
</dbReference>
<comment type="caution">
    <text evidence="1">The sequence shown here is derived from an EMBL/GenBank/DDBJ whole genome shotgun (WGS) entry which is preliminary data.</text>
</comment>
<reference evidence="1" key="2">
    <citation type="journal article" date="2022" name="New Phytol.">
        <title>Evolutionary transition to the ectomycorrhizal habit in the genomes of a hyperdiverse lineage of mushroom-forming fungi.</title>
        <authorList>
            <person name="Looney B."/>
            <person name="Miyauchi S."/>
            <person name="Morin E."/>
            <person name="Drula E."/>
            <person name="Courty P.E."/>
            <person name="Kohler A."/>
            <person name="Kuo A."/>
            <person name="LaButti K."/>
            <person name="Pangilinan J."/>
            <person name="Lipzen A."/>
            <person name="Riley R."/>
            <person name="Andreopoulos W."/>
            <person name="He G."/>
            <person name="Johnson J."/>
            <person name="Nolan M."/>
            <person name="Tritt A."/>
            <person name="Barry K.W."/>
            <person name="Grigoriev I.V."/>
            <person name="Nagy L.G."/>
            <person name="Hibbett D."/>
            <person name="Henrissat B."/>
            <person name="Matheny P.B."/>
            <person name="Labbe J."/>
            <person name="Martin F.M."/>
        </authorList>
    </citation>
    <scope>NUCLEOTIDE SEQUENCE</scope>
    <source>
        <strain evidence="1">EC-137</strain>
    </source>
</reference>
<gene>
    <name evidence="1" type="ORF">K488DRAFT_85390</name>
</gene>
<name>A0ACB8QN45_9AGAM</name>
<evidence type="ECO:0000313" key="1">
    <source>
        <dbReference type="EMBL" id="KAI0032940.1"/>
    </source>
</evidence>
<proteinExistence type="predicted"/>
<reference evidence="1" key="1">
    <citation type="submission" date="2021-02" db="EMBL/GenBank/DDBJ databases">
        <authorList>
            <consortium name="DOE Joint Genome Institute"/>
            <person name="Ahrendt S."/>
            <person name="Looney B.P."/>
            <person name="Miyauchi S."/>
            <person name="Morin E."/>
            <person name="Drula E."/>
            <person name="Courty P.E."/>
            <person name="Chicoki N."/>
            <person name="Fauchery L."/>
            <person name="Kohler A."/>
            <person name="Kuo A."/>
            <person name="Labutti K."/>
            <person name="Pangilinan J."/>
            <person name="Lipzen A."/>
            <person name="Riley R."/>
            <person name="Andreopoulos W."/>
            <person name="He G."/>
            <person name="Johnson J."/>
            <person name="Barry K.W."/>
            <person name="Grigoriev I.V."/>
            <person name="Nagy L."/>
            <person name="Hibbett D."/>
            <person name="Henrissat B."/>
            <person name="Matheny P.B."/>
            <person name="Labbe J."/>
            <person name="Martin F."/>
        </authorList>
    </citation>
    <scope>NUCLEOTIDE SEQUENCE</scope>
    <source>
        <strain evidence="1">EC-137</strain>
    </source>
</reference>
<keyword evidence="2" id="KW-1185">Reference proteome</keyword>
<accession>A0ACB8QN45</accession>
<dbReference type="EMBL" id="MU273532">
    <property type="protein sequence ID" value="KAI0032940.1"/>
    <property type="molecule type" value="Genomic_DNA"/>
</dbReference>
<organism evidence="1 2">
    <name type="scientific">Vararia minispora EC-137</name>
    <dbReference type="NCBI Taxonomy" id="1314806"/>
    <lineage>
        <taxon>Eukaryota</taxon>
        <taxon>Fungi</taxon>
        <taxon>Dikarya</taxon>
        <taxon>Basidiomycota</taxon>
        <taxon>Agaricomycotina</taxon>
        <taxon>Agaricomycetes</taxon>
        <taxon>Russulales</taxon>
        <taxon>Lachnocladiaceae</taxon>
        <taxon>Vararia</taxon>
    </lineage>
</organism>